<proteinExistence type="predicted"/>
<dbReference type="EMBL" id="VZUF01143794">
    <property type="protein sequence ID" value="NXV70304.1"/>
    <property type="molecule type" value="Genomic_DNA"/>
</dbReference>
<comment type="caution">
    <text evidence="1">The sequence shown here is derived from an EMBL/GenBank/DDBJ whole genome shotgun (WGS) entry which is preliminary data.</text>
</comment>
<dbReference type="Gene3D" id="1.25.10.10">
    <property type="entry name" value="Leucine-rich Repeat Variant"/>
    <property type="match status" value="1"/>
</dbReference>
<dbReference type="Proteomes" id="UP000553862">
    <property type="component" value="Unassembled WGS sequence"/>
</dbReference>
<accession>A0A7L3W0Y7</accession>
<dbReference type="AlphaFoldDB" id="A0A7L3W0Y7"/>
<dbReference type="InterPro" id="IPR011989">
    <property type="entry name" value="ARM-like"/>
</dbReference>
<name>A0A7L3W0Y7_MOLAT</name>
<feature type="non-terminal residue" evidence="1">
    <location>
        <position position="1"/>
    </location>
</feature>
<reference evidence="1 2" key="1">
    <citation type="submission" date="2019-09" db="EMBL/GenBank/DDBJ databases">
        <title>Bird 10,000 Genomes (B10K) Project - Family phase.</title>
        <authorList>
            <person name="Zhang G."/>
        </authorList>
    </citation>
    <scope>NUCLEOTIDE SEQUENCE [LARGE SCALE GENOMIC DNA]</scope>
    <source>
        <strain evidence="1">OUT-0049</strain>
        <tissue evidence="1">Muscle</tissue>
    </source>
</reference>
<keyword evidence="2" id="KW-1185">Reference proteome</keyword>
<protein>
    <submittedName>
        <fullName evidence="1">TGRM2 protein</fullName>
    </submittedName>
</protein>
<gene>
    <name evidence="1" type="ORF">MOLATE_R03322</name>
</gene>
<feature type="non-terminal residue" evidence="1">
    <location>
        <position position="80"/>
    </location>
</feature>
<organism evidence="1 2">
    <name type="scientific">Molothrus ater</name>
    <name type="common">Brown-headed cowbird</name>
    <dbReference type="NCBI Taxonomy" id="84834"/>
    <lineage>
        <taxon>Eukaryota</taxon>
        <taxon>Metazoa</taxon>
        <taxon>Chordata</taxon>
        <taxon>Craniata</taxon>
        <taxon>Vertebrata</taxon>
        <taxon>Euteleostomi</taxon>
        <taxon>Archelosauria</taxon>
        <taxon>Archosauria</taxon>
        <taxon>Dinosauria</taxon>
        <taxon>Saurischia</taxon>
        <taxon>Theropoda</taxon>
        <taxon>Coelurosauria</taxon>
        <taxon>Aves</taxon>
        <taxon>Neognathae</taxon>
        <taxon>Neoaves</taxon>
        <taxon>Telluraves</taxon>
        <taxon>Australaves</taxon>
        <taxon>Passeriformes</taxon>
        <taxon>Passeroidea</taxon>
        <taxon>Icteridae</taxon>
        <taxon>Molothrus</taxon>
    </lineage>
</organism>
<evidence type="ECO:0000313" key="2">
    <source>
        <dbReference type="Proteomes" id="UP000553862"/>
    </source>
</evidence>
<evidence type="ECO:0000313" key="1">
    <source>
        <dbReference type="EMBL" id="NXV70304.1"/>
    </source>
</evidence>
<sequence length="80" mass="9131">SRHAPVRKRAAQLLLSLMERIGVTKLAGTARTERLAHVAGKLAQDCHKDTRHYGQEMVKMLLNHQQFKKLLEQSLSTRDL</sequence>